<proteinExistence type="predicted"/>
<evidence type="ECO:0000256" key="2">
    <source>
        <dbReference type="ARBA" id="ARBA00022553"/>
    </source>
</evidence>
<feature type="transmembrane region" description="Helical" evidence="9">
    <location>
        <begin position="193"/>
        <end position="212"/>
    </location>
</feature>
<dbReference type="PANTHER" id="PTHR30578:SF1">
    <property type="entry name" value="NA(+)-TRANSLOCATING NADH-QUINONE REDUCTASE SUBUNIT B"/>
    <property type="match status" value="1"/>
</dbReference>
<feature type="transmembrane region" description="Helical" evidence="9">
    <location>
        <begin position="218"/>
        <end position="238"/>
    </location>
</feature>
<evidence type="ECO:0000313" key="10">
    <source>
        <dbReference type="EMBL" id="MPL59646.1"/>
    </source>
</evidence>
<feature type="transmembrane region" description="Helical" evidence="9">
    <location>
        <begin position="113"/>
        <end position="138"/>
    </location>
</feature>
<organism evidence="10">
    <name type="scientific">bioreactor metagenome</name>
    <dbReference type="NCBI Taxonomy" id="1076179"/>
    <lineage>
        <taxon>unclassified sequences</taxon>
        <taxon>metagenomes</taxon>
        <taxon>ecological metagenomes</taxon>
    </lineage>
</organism>
<dbReference type="GO" id="GO:0055085">
    <property type="term" value="P:transmembrane transport"/>
    <property type="evidence" value="ECO:0007669"/>
    <property type="project" value="InterPro"/>
</dbReference>
<feature type="transmembrane region" description="Helical" evidence="9">
    <location>
        <begin position="20"/>
        <end position="46"/>
    </location>
</feature>
<feature type="transmembrane region" description="Helical" evidence="9">
    <location>
        <begin position="158"/>
        <end position="186"/>
    </location>
</feature>
<evidence type="ECO:0000256" key="1">
    <source>
        <dbReference type="ARBA" id="ARBA00022448"/>
    </source>
</evidence>
<evidence type="ECO:0000256" key="8">
    <source>
        <dbReference type="ARBA" id="ARBA00023136"/>
    </source>
</evidence>
<gene>
    <name evidence="10" type="primary">nqrB_1</name>
    <name evidence="10" type="ORF">SDC9_05201</name>
</gene>
<keyword evidence="2" id="KW-0597">Phosphoprotein</keyword>
<reference evidence="10" key="1">
    <citation type="submission" date="2019-08" db="EMBL/GenBank/DDBJ databases">
        <authorList>
            <person name="Kucharzyk K."/>
            <person name="Murdoch R.W."/>
            <person name="Higgins S."/>
            <person name="Loffler F."/>
        </authorList>
    </citation>
    <scope>NUCLEOTIDE SEQUENCE</scope>
</reference>
<dbReference type="PANTHER" id="PTHR30578">
    <property type="entry name" value="ELECTRON TRANSPORT COMPLEX PROTEIN RNFD"/>
    <property type="match status" value="1"/>
</dbReference>
<dbReference type="InterPro" id="IPR004338">
    <property type="entry name" value="NqrB/RnfD"/>
</dbReference>
<accession>A0A644SY89</accession>
<keyword evidence="7 9" id="KW-1133">Transmembrane helix</keyword>
<dbReference type="AlphaFoldDB" id="A0A644SY89"/>
<dbReference type="EMBL" id="VSSQ01000010">
    <property type="protein sequence ID" value="MPL59646.1"/>
    <property type="molecule type" value="Genomic_DNA"/>
</dbReference>
<evidence type="ECO:0000256" key="6">
    <source>
        <dbReference type="ARBA" id="ARBA00022967"/>
    </source>
</evidence>
<evidence type="ECO:0000256" key="3">
    <source>
        <dbReference type="ARBA" id="ARBA00022630"/>
    </source>
</evidence>
<evidence type="ECO:0000256" key="7">
    <source>
        <dbReference type="ARBA" id="ARBA00022989"/>
    </source>
</evidence>
<sequence>MLTFLKQPMMRRVLYSLIPLYLYGLWMYGYRLLLVAAVVFVCGVATEWLFERKKSGKVSEAVLVTCALYALAFPPKTPLWIIGVGIIFAVGLGKGVYGGFGRNIFNPAITGRAFVYISFAVVLSASYTSFGAFGTTAADVVASATPLGLMRAGRQVELSSLLFGLRSGAMGEGMVLLVAAAAIYLIATKTASWRIMLASAAAAAALNAALYFGGVPKALPMESLLAGSFLFVTVFMATDPVSAPKKPKAHYVYGALIGATVVIIRTFSAFPEGTSFAILFGNTFAILIDMAFDNSKKPAAKATGDTQ</sequence>
<evidence type="ECO:0000256" key="5">
    <source>
        <dbReference type="ARBA" id="ARBA00022692"/>
    </source>
</evidence>
<name>A0A644SY89_9ZZZZ</name>
<keyword evidence="5 9" id="KW-0812">Transmembrane</keyword>
<keyword evidence="3" id="KW-0285">Flavoprotein</keyword>
<feature type="transmembrane region" description="Helical" evidence="9">
    <location>
        <begin position="250"/>
        <end position="268"/>
    </location>
</feature>
<keyword evidence="1" id="KW-0813">Transport</keyword>
<evidence type="ECO:0000256" key="9">
    <source>
        <dbReference type="SAM" id="Phobius"/>
    </source>
</evidence>
<comment type="caution">
    <text evidence="10">The sequence shown here is derived from an EMBL/GenBank/DDBJ whole genome shotgun (WGS) entry which is preliminary data.</text>
</comment>
<dbReference type="GO" id="GO:0005886">
    <property type="term" value="C:plasma membrane"/>
    <property type="evidence" value="ECO:0007669"/>
    <property type="project" value="TreeGrafter"/>
</dbReference>
<keyword evidence="4" id="KW-0288">FMN</keyword>
<keyword evidence="8 9" id="KW-0472">Membrane</keyword>
<feature type="transmembrane region" description="Helical" evidence="9">
    <location>
        <begin position="80"/>
        <end position="101"/>
    </location>
</feature>
<evidence type="ECO:0000256" key="4">
    <source>
        <dbReference type="ARBA" id="ARBA00022643"/>
    </source>
</evidence>
<protein>
    <submittedName>
        <fullName evidence="10">Na(+)-translocating NADH-quinone reductase subunit B</fullName>
    </submittedName>
</protein>
<keyword evidence="6" id="KW-1278">Translocase</keyword>
<feature type="transmembrane region" description="Helical" evidence="9">
    <location>
        <begin position="274"/>
        <end position="292"/>
    </location>
</feature>
<dbReference type="Pfam" id="PF03116">
    <property type="entry name" value="NQR2_RnfD_RnfE"/>
    <property type="match status" value="1"/>
</dbReference>